<dbReference type="NCBIfam" id="TIGR00552">
    <property type="entry name" value="nadE"/>
    <property type="match status" value="1"/>
</dbReference>
<dbReference type="SUPFAM" id="SSF52402">
    <property type="entry name" value="Adenine nucleotide alpha hydrolases-like"/>
    <property type="match status" value="1"/>
</dbReference>
<dbReference type="Pfam" id="PF02540">
    <property type="entry name" value="NAD_synthase"/>
    <property type="match status" value="1"/>
</dbReference>
<dbReference type="GO" id="GO:0005737">
    <property type="term" value="C:cytoplasm"/>
    <property type="evidence" value="ECO:0007669"/>
    <property type="project" value="InterPro"/>
</dbReference>
<feature type="binding site" evidence="8">
    <location>
        <position position="181"/>
    </location>
    <ligand>
        <name>ATP</name>
        <dbReference type="ChEBI" id="CHEBI:30616"/>
    </ligand>
</feature>
<feature type="binding site" evidence="8">
    <location>
        <position position="201"/>
    </location>
    <ligand>
        <name>deamido-NAD(+)</name>
        <dbReference type="ChEBI" id="CHEBI:58437"/>
        <note>ligand shared between two neighboring subunits</note>
    </ligand>
</feature>
<proteinExistence type="inferred from homology"/>
<keyword evidence="5 8" id="KW-0067">ATP-binding</keyword>
<dbReference type="EMBL" id="CP002857">
    <property type="protein sequence ID" value="AEI08774.1"/>
    <property type="molecule type" value="Genomic_DNA"/>
</dbReference>
<evidence type="ECO:0000313" key="12">
    <source>
        <dbReference type="EMBL" id="AEI08774.1"/>
    </source>
</evidence>
<dbReference type="HOGENOM" id="CLU_059327_3_0_11"/>
<dbReference type="GO" id="GO:0003952">
    <property type="term" value="F:NAD+ synthase (glutamine-hydrolyzing) activity"/>
    <property type="evidence" value="ECO:0007669"/>
    <property type="project" value="InterPro"/>
</dbReference>
<evidence type="ECO:0000256" key="5">
    <source>
        <dbReference type="ARBA" id="ARBA00022840"/>
    </source>
</evidence>
<gene>
    <name evidence="8 12" type="primary">nadE</name>
    <name evidence="12" type="ordered locus">CRES_0411</name>
</gene>
<dbReference type="InterPro" id="IPR003694">
    <property type="entry name" value="NAD_synthase"/>
</dbReference>
<keyword evidence="4 8" id="KW-0547">Nucleotide-binding</keyword>
<comment type="pathway">
    <text evidence="8">Cofactor biosynthesis; NAD(+) biosynthesis; NAD(+) from deamido-NAD(+) (ammonia route): step 1/1.</text>
</comment>
<feature type="binding site" evidence="8">
    <location>
        <position position="210"/>
    </location>
    <ligand>
        <name>ATP</name>
        <dbReference type="ChEBI" id="CHEBI:30616"/>
    </ligand>
</feature>
<evidence type="ECO:0000256" key="6">
    <source>
        <dbReference type="ARBA" id="ARBA00022842"/>
    </source>
</evidence>
<dbReference type="GO" id="GO:0005524">
    <property type="term" value="F:ATP binding"/>
    <property type="evidence" value="ECO:0007669"/>
    <property type="project" value="UniProtKB-UniRule"/>
</dbReference>
<dbReference type="PANTHER" id="PTHR23090:SF7">
    <property type="entry name" value="NH(3)-DEPENDENT NAD(+) SYNTHETASE"/>
    <property type="match status" value="1"/>
</dbReference>
<feature type="domain" description="NAD/GMP synthase" evidence="11">
    <location>
        <begin position="29"/>
        <end position="286"/>
    </location>
</feature>
<protein>
    <recommendedName>
        <fullName evidence="8 10">NH(3)-dependent NAD(+) synthetase</fullName>
        <ecNumber evidence="8 10">6.3.1.5</ecNumber>
    </recommendedName>
</protein>
<feature type="binding site" description="in other chain" evidence="8">
    <location>
        <position position="161"/>
    </location>
    <ligand>
        <name>deamido-NAD(+)</name>
        <dbReference type="ChEBI" id="CHEBI:58437"/>
        <note>ligand shared between two neighboring subunits</note>
    </ligand>
</feature>
<feature type="binding site" evidence="8">
    <location>
        <position position="186"/>
    </location>
    <ligand>
        <name>Mg(2+)</name>
        <dbReference type="ChEBI" id="CHEBI:18420"/>
    </ligand>
</feature>
<evidence type="ECO:0000256" key="3">
    <source>
        <dbReference type="ARBA" id="ARBA00022723"/>
    </source>
</evidence>
<evidence type="ECO:0000256" key="7">
    <source>
        <dbReference type="ARBA" id="ARBA00023027"/>
    </source>
</evidence>
<dbReference type="NCBIfam" id="NF001979">
    <property type="entry name" value="PRK00768.1"/>
    <property type="match status" value="1"/>
</dbReference>
<feature type="binding site" evidence="8">
    <location>
        <position position="232"/>
    </location>
    <ligand>
        <name>ATP</name>
        <dbReference type="ChEBI" id="CHEBI:30616"/>
    </ligand>
</feature>
<keyword evidence="6 8" id="KW-0460">Magnesium</keyword>
<evidence type="ECO:0000313" key="13">
    <source>
        <dbReference type="Proteomes" id="UP000000492"/>
    </source>
</evidence>
<evidence type="ECO:0000256" key="1">
    <source>
        <dbReference type="ARBA" id="ARBA00005859"/>
    </source>
</evidence>
<dbReference type="PANTHER" id="PTHR23090">
    <property type="entry name" value="NH 3 /GLUTAMINE-DEPENDENT NAD + SYNTHETASE"/>
    <property type="match status" value="1"/>
</dbReference>
<comment type="function">
    <text evidence="8">Catalyzes the ATP-dependent amidation of deamido-NAD to form NAD. Uses ammonia as a nitrogen source.</text>
</comment>
<evidence type="ECO:0000256" key="2">
    <source>
        <dbReference type="ARBA" id="ARBA00022598"/>
    </source>
</evidence>
<dbReference type="RefSeq" id="WP_013887800.1">
    <property type="nucleotide sequence ID" value="NC_015673.1"/>
</dbReference>
<dbReference type="Gene3D" id="3.40.50.620">
    <property type="entry name" value="HUPs"/>
    <property type="match status" value="1"/>
</dbReference>
<dbReference type="EC" id="6.3.1.5" evidence="8 10"/>
<dbReference type="eggNOG" id="COG0171">
    <property type="taxonomic scope" value="Bacteria"/>
</dbReference>
<dbReference type="AlphaFoldDB" id="F8DXX7"/>
<keyword evidence="2 8" id="KW-0436">Ligase</keyword>
<comment type="catalytic activity">
    <reaction evidence="8 10">
        <text>deamido-NAD(+) + NH4(+) + ATP = AMP + diphosphate + NAD(+) + H(+)</text>
        <dbReference type="Rhea" id="RHEA:21188"/>
        <dbReference type="ChEBI" id="CHEBI:15378"/>
        <dbReference type="ChEBI" id="CHEBI:28938"/>
        <dbReference type="ChEBI" id="CHEBI:30616"/>
        <dbReference type="ChEBI" id="CHEBI:33019"/>
        <dbReference type="ChEBI" id="CHEBI:57540"/>
        <dbReference type="ChEBI" id="CHEBI:58437"/>
        <dbReference type="ChEBI" id="CHEBI:456215"/>
        <dbReference type="EC" id="6.3.1.5"/>
    </reaction>
</comment>
<feature type="binding site" description="in other chain" evidence="8">
    <location>
        <begin position="281"/>
        <end position="282"/>
    </location>
    <ligand>
        <name>deamido-NAD(+)</name>
        <dbReference type="ChEBI" id="CHEBI:58437"/>
        <note>ligand shared between two neighboring subunits</note>
    </ligand>
</feature>
<dbReference type="InterPro" id="IPR014729">
    <property type="entry name" value="Rossmann-like_a/b/a_fold"/>
</dbReference>
<dbReference type="HAMAP" id="MF_00193">
    <property type="entry name" value="NadE_ammonia_dep"/>
    <property type="match status" value="1"/>
</dbReference>
<feature type="binding site" description="in other chain" evidence="8">
    <location>
        <position position="194"/>
    </location>
    <ligand>
        <name>deamido-NAD(+)</name>
        <dbReference type="ChEBI" id="CHEBI:58437"/>
        <note>ligand shared between two neighboring subunits</note>
    </ligand>
</feature>
<dbReference type="GO" id="GO:0008795">
    <property type="term" value="F:NAD+ synthase activity"/>
    <property type="evidence" value="ECO:0007669"/>
    <property type="project" value="UniProtKB-UniRule"/>
</dbReference>
<dbReference type="UniPathway" id="UPA00253">
    <property type="reaction ID" value="UER00333"/>
</dbReference>
<dbReference type="GO" id="GO:0009435">
    <property type="term" value="P:NAD+ biosynthetic process"/>
    <property type="evidence" value="ECO:0007669"/>
    <property type="project" value="UniProtKB-UniRule"/>
</dbReference>
<organism evidence="12 13">
    <name type="scientific">Corynebacterium resistens (strain DSM 45100 / JCM 12819 / GTC 2026 / SICGH 158)</name>
    <dbReference type="NCBI Taxonomy" id="662755"/>
    <lineage>
        <taxon>Bacteria</taxon>
        <taxon>Bacillati</taxon>
        <taxon>Actinomycetota</taxon>
        <taxon>Actinomycetes</taxon>
        <taxon>Mycobacteriales</taxon>
        <taxon>Corynebacteriaceae</taxon>
        <taxon>Corynebacterium</taxon>
    </lineage>
</organism>
<dbReference type="Proteomes" id="UP000000492">
    <property type="component" value="Chromosome"/>
</dbReference>
<dbReference type="CDD" id="cd00553">
    <property type="entry name" value="NAD_synthase"/>
    <property type="match status" value="1"/>
</dbReference>
<evidence type="ECO:0000256" key="4">
    <source>
        <dbReference type="ARBA" id="ARBA00022741"/>
    </source>
</evidence>
<dbReference type="OrthoDB" id="3266517at2"/>
<evidence type="ECO:0000256" key="10">
    <source>
        <dbReference type="RuleBase" id="RU003812"/>
    </source>
</evidence>
<comment type="similarity">
    <text evidence="1 8 9">Belongs to the NAD synthetase family.</text>
</comment>
<evidence type="ECO:0000256" key="8">
    <source>
        <dbReference type="HAMAP-Rule" id="MF_00193"/>
    </source>
</evidence>
<dbReference type="InterPro" id="IPR022926">
    <property type="entry name" value="NH(3)-dep_NAD(+)_synth"/>
</dbReference>
<accession>F8DXX7</accession>
<evidence type="ECO:0000259" key="11">
    <source>
        <dbReference type="Pfam" id="PF02540"/>
    </source>
</evidence>
<feature type="binding site" evidence="8">
    <location>
        <position position="57"/>
    </location>
    <ligand>
        <name>Mg(2+)</name>
        <dbReference type="ChEBI" id="CHEBI:18420"/>
    </ligand>
</feature>
<dbReference type="GO" id="GO:0046872">
    <property type="term" value="F:metal ion binding"/>
    <property type="evidence" value="ECO:0007669"/>
    <property type="project" value="UniProtKB-KW"/>
</dbReference>
<dbReference type="STRING" id="662755.CRES_0411"/>
<reference evidence="12 13" key="1">
    <citation type="journal article" date="2012" name="BMC Genomics">
        <title>Complete genome sequence, lifestyle, and multi-drug resistance of the human pathogen Corynebacterium resistens DSM 45100 isolated from blood samples of a leukemia patient.</title>
        <authorList>
            <person name="Schroder J."/>
            <person name="Maus I."/>
            <person name="Meyer K."/>
            <person name="Wordemann S."/>
            <person name="Blom J."/>
            <person name="Jaenicke S."/>
            <person name="Schneider J."/>
            <person name="Trost E."/>
            <person name="Tauch A."/>
        </authorList>
    </citation>
    <scope>NUCLEOTIDE SEQUENCE [LARGE SCALE GENOMIC DNA]</scope>
    <source>
        <strain evidence="13">DSM 45100 / JCM 12819 / CCUG 50093 / GTC 2026 / SICGH 158</strain>
    </source>
</reference>
<sequence length="296" mass="32077">MPNTYAHPLQQRIIQELHTRPTITPQEEIASRVEFLVDYLRKTGAKGFVLGISGGQDSTLAGKLAQMAVDQFNQEQAEKAAEVAASSTSPLSAPATFVAVRLPYGEQADENDAQIALRFIEPSESVVINIKNATDAMARDAAEALGIREVSDFNKGNIKARQRMIAQYAIAGQRGLLVIGTDHAAEAVTGFYTKHGDGAADVVPLAGLTKSQGAALLRVLGAPDSTWQKVPTADLEENRPALPDEEALGVRYADIDAYLQGEQVSDEAAACIEHLWFVSRHKRTTPATPQDSWWRE</sequence>
<comment type="subunit">
    <text evidence="8">Homodimer.</text>
</comment>
<keyword evidence="7 8" id="KW-0520">NAD</keyword>
<dbReference type="GO" id="GO:0004359">
    <property type="term" value="F:glutaminase activity"/>
    <property type="evidence" value="ECO:0007669"/>
    <property type="project" value="InterPro"/>
</dbReference>
<keyword evidence="3 8" id="KW-0479">Metal-binding</keyword>
<dbReference type="KEGG" id="crd:CRES_0411"/>
<dbReference type="InterPro" id="IPR022310">
    <property type="entry name" value="NAD/GMP_synthase"/>
</dbReference>
<feature type="binding site" evidence="8">
    <location>
        <begin position="51"/>
        <end position="58"/>
    </location>
    <ligand>
        <name>ATP</name>
        <dbReference type="ChEBI" id="CHEBI:30616"/>
    </ligand>
</feature>
<name>F8DXX7_CORRG</name>
<keyword evidence="13" id="KW-1185">Reference proteome</keyword>
<evidence type="ECO:0000256" key="9">
    <source>
        <dbReference type="RuleBase" id="RU003811"/>
    </source>
</evidence>